<sequence>MPQIENTHAQWSNRLAYILAATGAAVGLGNIWKFPYIMGENGGGAFVLVYLFCIAIVGIPVMIAEVYLGKTGRQSPMRALGVVAKKYAASAAWKYAGGMGVLAGYLILSFYAVIAGWACAYVIETAQGHFINATPSEVKTTFESLTSSAPQLIAWTSFMLLVTVGVVAKGLQKGLERCVRYMMPAMFLLLIIIAGYSANYGEFSQTIQFMFAPDFSKLTVDSVLEALGHSFFTLSLASGVMIMYGAYLPENTSIVKTSIWIALADTMVALIAGIAIFPIVFANGLEPSAGPGLIFQTLPLAFGHMPAGQFIGSLFFVMLVFAAFTSAIALIESSVAWLVEKKGFNRMLSAALSGFGLWLLSLLSIFSFTGASWTEVHWFESSMNFFEMIDYLTAKIMLPLGGFFIALFVGWCVKQQDLAMELKLSPFMFLVCSNLLKFISPLIILIVFLNLIGVLKF</sequence>
<dbReference type="RefSeq" id="WP_268073484.1">
    <property type="nucleotide sequence ID" value="NZ_CP109965.1"/>
</dbReference>
<protein>
    <recommendedName>
        <fullName evidence="6">Transporter</fullName>
    </recommendedName>
</protein>
<dbReference type="Pfam" id="PF00209">
    <property type="entry name" value="SNF"/>
    <property type="match status" value="2"/>
</dbReference>
<dbReference type="PRINTS" id="PR00176">
    <property type="entry name" value="NANEUSMPORT"/>
</dbReference>
<feature type="transmembrane region" description="Helical" evidence="7">
    <location>
        <begin position="259"/>
        <end position="281"/>
    </location>
</feature>
<name>A0ABY7AI63_9ALTE</name>
<evidence type="ECO:0000313" key="8">
    <source>
        <dbReference type="EMBL" id="WAJ69288.1"/>
    </source>
</evidence>
<feature type="transmembrane region" description="Helical" evidence="7">
    <location>
        <begin position="434"/>
        <end position="455"/>
    </location>
</feature>
<feature type="transmembrane region" description="Helical" evidence="7">
    <location>
        <begin position="310"/>
        <end position="339"/>
    </location>
</feature>
<dbReference type="PANTHER" id="PTHR42948:SF1">
    <property type="entry name" value="TRANSPORTER"/>
    <property type="match status" value="1"/>
</dbReference>
<feature type="transmembrane region" description="Helical" evidence="7">
    <location>
        <begin position="15"/>
        <end position="32"/>
    </location>
</feature>
<evidence type="ECO:0000313" key="9">
    <source>
        <dbReference type="Proteomes" id="UP001163726"/>
    </source>
</evidence>
<organism evidence="8 9">
    <name type="scientific">Catenovulum adriaticum</name>
    <dbReference type="NCBI Taxonomy" id="2984846"/>
    <lineage>
        <taxon>Bacteria</taxon>
        <taxon>Pseudomonadati</taxon>
        <taxon>Pseudomonadota</taxon>
        <taxon>Gammaproteobacteria</taxon>
        <taxon>Alteromonadales</taxon>
        <taxon>Alteromonadaceae</taxon>
        <taxon>Catenovulum</taxon>
    </lineage>
</organism>
<feature type="transmembrane region" description="Helical" evidence="7">
    <location>
        <begin position="391"/>
        <end position="413"/>
    </location>
</feature>
<feature type="transmembrane region" description="Helical" evidence="7">
    <location>
        <begin position="152"/>
        <end position="171"/>
    </location>
</feature>
<feature type="transmembrane region" description="Helical" evidence="7">
    <location>
        <begin position="351"/>
        <end position="371"/>
    </location>
</feature>
<keyword evidence="9" id="KW-1185">Reference proteome</keyword>
<reference evidence="8" key="1">
    <citation type="submission" date="2022-10" db="EMBL/GenBank/DDBJ databases">
        <title>Catenovulum adriacola sp. nov. isolated in the Harbour of Susak.</title>
        <authorList>
            <person name="Schoch T."/>
            <person name="Reich S.J."/>
            <person name="Stoeferle S."/>
            <person name="Flaiz M."/>
            <person name="Kazda M."/>
            <person name="Riedel C.U."/>
            <person name="Duerre P."/>
        </authorList>
    </citation>
    <scope>NUCLEOTIDE SEQUENCE</scope>
    <source>
        <strain evidence="8">TS8</strain>
    </source>
</reference>
<gene>
    <name evidence="8" type="ORF">OLW01_08820</name>
</gene>
<dbReference type="PROSITE" id="PS50267">
    <property type="entry name" value="NA_NEUROTRAN_SYMP_3"/>
    <property type="match status" value="1"/>
</dbReference>
<evidence type="ECO:0000256" key="3">
    <source>
        <dbReference type="ARBA" id="ARBA00022692"/>
    </source>
</evidence>
<dbReference type="InterPro" id="IPR000175">
    <property type="entry name" value="Na/ntran_symport"/>
</dbReference>
<evidence type="ECO:0000256" key="5">
    <source>
        <dbReference type="ARBA" id="ARBA00023136"/>
    </source>
</evidence>
<keyword evidence="5 7" id="KW-0472">Membrane</keyword>
<dbReference type="InterPro" id="IPR047218">
    <property type="entry name" value="YocR/YhdH-like"/>
</dbReference>
<comment type="subcellular location">
    <subcellularLocation>
        <location evidence="1">Membrane</location>
        <topology evidence="1">Multi-pass membrane protein</topology>
    </subcellularLocation>
</comment>
<feature type="transmembrane region" description="Helical" evidence="7">
    <location>
        <begin position="102"/>
        <end position="123"/>
    </location>
</feature>
<feature type="transmembrane region" description="Helical" evidence="7">
    <location>
        <begin position="226"/>
        <end position="247"/>
    </location>
</feature>
<comment type="similarity">
    <text evidence="6">Belongs to the sodium:neurotransmitter symporter (SNF) (TC 2.A.22) family.</text>
</comment>
<dbReference type="PANTHER" id="PTHR42948">
    <property type="entry name" value="TRANSPORTER"/>
    <property type="match status" value="1"/>
</dbReference>
<keyword evidence="2 6" id="KW-0813">Transport</keyword>
<dbReference type="SUPFAM" id="SSF161070">
    <property type="entry name" value="SNF-like"/>
    <property type="match status" value="1"/>
</dbReference>
<dbReference type="PROSITE" id="PS00610">
    <property type="entry name" value="NA_NEUROTRAN_SYMP_1"/>
    <property type="match status" value="1"/>
</dbReference>
<dbReference type="CDD" id="cd10336">
    <property type="entry name" value="SLC6sbd_Tyt1-Like"/>
    <property type="match status" value="1"/>
</dbReference>
<dbReference type="EMBL" id="CP109965">
    <property type="protein sequence ID" value="WAJ69288.1"/>
    <property type="molecule type" value="Genomic_DNA"/>
</dbReference>
<dbReference type="NCBIfam" id="NF037979">
    <property type="entry name" value="Na_transp"/>
    <property type="match status" value="1"/>
</dbReference>
<keyword evidence="6" id="KW-0769">Symport</keyword>
<keyword evidence="3 6" id="KW-0812">Transmembrane</keyword>
<accession>A0ABY7AI63</accession>
<feature type="transmembrane region" description="Helical" evidence="7">
    <location>
        <begin position="44"/>
        <end position="68"/>
    </location>
</feature>
<evidence type="ECO:0000256" key="2">
    <source>
        <dbReference type="ARBA" id="ARBA00022448"/>
    </source>
</evidence>
<evidence type="ECO:0000256" key="4">
    <source>
        <dbReference type="ARBA" id="ARBA00022989"/>
    </source>
</evidence>
<evidence type="ECO:0000256" key="1">
    <source>
        <dbReference type="ARBA" id="ARBA00004141"/>
    </source>
</evidence>
<evidence type="ECO:0000256" key="7">
    <source>
        <dbReference type="SAM" id="Phobius"/>
    </source>
</evidence>
<feature type="transmembrane region" description="Helical" evidence="7">
    <location>
        <begin position="178"/>
        <end position="198"/>
    </location>
</feature>
<keyword evidence="4 7" id="KW-1133">Transmembrane helix</keyword>
<proteinExistence type="inferred from homology"/>
<evidence type="ECO:0000256" key="6">
    <source>
        <dbReference type="RuleBase" id="RU003732"/>
    </source>
</evidence>
<dbReference type="InterPro" id="IPR037272">
    <property type="entry name" value="SNS_sf"/>
</dbReference>
<dbReference type="Proteomes" id="UP001163726">
    <property type="component" value="Chromosome"/>
</dbReference>